<comment type="caution">
    <text evidence="3">The sequence shown here is derived from an EMBL/GenBank/DDBJ whole genome shotgun (WGS) entry which is preliminary data.</text>
</comment>
<dbReference type="AlphaFoldDB" id="A0AAE3HD32"/>
<evidence type="ECO:0000313" key="3">
    <source>
        <dbReference type="EMBL" id="MCQ6963358.1"/>
    </source>
</evidence>
<evidence type="ECO:0000256" key="1">
    <source>
        <dbReference type="SAM" id="Coils"/>
    </source>
</evidence>
<keyword evidence="4" id="KW-1185">Reference proteome</keyword>
<dbReference type="RefSeq" id="WP_256623221.1">
    <property type="nucleotide sequence ID" value="NZ_JTEO01000005.1"/>
</dbReference>
<dbReference type="EMBL" id="JTEO01000005">
    <property type="protein sequence ID" value="MCQ6963358.1"/>
    <property type="molecule type" value="Genomic_DNA"/>
</dbReference>
<organism evidence="3 4">
    <name type="scientific">Methanolobus chelungpuianus</name>
    <dbReference type="NCBI Taxonomy" id="502115"/>
    <lineage>
        <taxon>Archaea</taxon>
        <taxon>Methanobacteriati</taxon>
        <taxon>Methanobacteriota</taxon>
        <taxon>Stenosarchaea group</taxon>
        <taxon>Methanomicrobia</taxon>
        <taxon>Methanosarcinales</taxon>
        <taxon>Methanosarcinaceae</taxon>
        <taxon>Methanolobus</taxon>
    </lineage>
</organism>
<feature type="compositionally biased region" description="Basic and acidic residues" evidence="2">
    <location>
        <begin position="12"/>
        <end position="22"/>
    </location>
</feature>
<name>A0AAE3HD32_9EURY</name>
<dbReference type="Proteomes" id="UP001206983">
    <property type="component" value="Unassembled WGS sequence"/>
</dbReference>
<protein>
    <submittedName>
        <fullName evidence="3">Uncharacterized protein</fullName>
    </submittedName>
</protein>
<evidence type="ECO:0000313" key="4">
    <source>
        <dbReference type="Proteomes" id="UP001206983"/>
    </source>
</evidence>
<feature type="region of interest" description="Disordered" evidence="2">
    <location>
        <begin position="1"/>
        <end position="57"/>
    </location>
</feature>
<evidence type="ECO:0000256" key="2">
    <source>
        <dbReference type="SAM" id="MobiDB-lite"/>
    </source>
</evidence>
<keyword evidence="1" id="KW-0175">Coiled coil</keyword>
<proteinExistence type="predicted"/>
<accession>A0AAE3HD32</accession>
<feature type="coiled-coil region" evidence="1">
    <location>
        <begin position="268"/>
        <end position="295"/>
    </location>
</feature>
<sequence>MSSEIVAGTQAEENHSHERGSDSYDNTSPECPDQGREFHGICSEEPDDPCNKQDMEAPSKVPCYEELEARLGFFERRFEELQAKVNEGLSEHEGSLSQIHDEMSRMSGQEEFRQLRRDFDIFSKRLRRIVRAEDSLSAETLDAAKVPPDVLEITYAKTLNDLYASMLNIFGDRESSQIVEDTRDKVRQFSAGVDFFRFENGVFLVKGLSDAVSSKLVSIKQIHATYIELFKILSQAVPNYSSQDFRSFVETGSREYTVQKVVSHERSIERISSQLSGLAEELTNLTENMQFMAELQNNQLEDAKLYSKGIEGIQDQIKSIAKAVNLHTKALRKLGKDIEETRSQALTAPGAPMQAPLQDMALIAESLSLKANRDEMMLISEAIGSFREEVNETLANMQQQIQRSSEDAEKARLAHADILKVREDLEQLRSAPTDGTNRVQDCPPDTVQDAVEGIYADAFSPGHIEQVIIEELSGGPVTLKQLEGQIGSMCAPIGADELSAIVDRMEQSQLLVSFKKGRYTYFTLRELANV</sequence>
<feature type="coiled-coil region" evidence="1">
    <location>
        <begin position="387"/>
        <end position="414"/>
    </location>
</feature>
<reference evidence="3 4" key="1">
    <citation type="journal article" date="2011" name="Appl. Environ. Microbiol.">
        <title>Methanogenic archaea isolated from Taiwan's Chelungpu fault.</title>
        <authorList>
            <person name="Wu S.Y."/>
            <person name="Lai M.C."/>
        </authorList>
    </citation>
    <scope>NUCLEOTIDE SEQUENCE [LARGE SCALE GENOMIC DNA]</scope>
    <source>
        <strain evidence="3 4">St545Mb</strain>
    </source>
</reference>
<gene>
    <name evidence="3" type="ORF">PV02_09615</name>
</gene>